<accession>A0A9E8S8Q9</accession>
<organism evidence="2 3">
    <name type="scientific">Microcella daejeonensis</name>
    <dbReference type="NCBI Taxonomy" id="2994971"/>
    <lineage>
        <taxon>Bacteria</taxon>
        <taxon>Bacillati</taxon>
        <taxon>Actinomycetota</taxon>
        <taxon>Actinomycetes</taxon>
        <taxon>Micrococcales</taxon>
        <taxon>Microbacteriaceae</taxon>
        <taxon>Microcella</taxon>
    </lineage>
</organism>
<keyword evidence="1" id="KW-0812">Transmembrane</keyword>
<dbReference type="RefSeq" id="WP_267780926.1">
    <property type="nucleotide sequence ID" value="NZ_CP113089.1"/>
</dbReference>
<gene>
    <name evidence="2" type="ORF">OVN18_11590</name>
</gene>
<keyword evidence="3" id="KW-1185">Reference proteome</keyword>
<dbReference type="AlphaFoldDB" id="A0A9E8S8Q9"/>
<feature type="transmembrane region" description="Helical" evidence="1">
    <location>
        <begin position="105"/>
        <end position="128"/>
    </location>
</feature>
<reference evidence="2" key="1">
    <citation type="submission" date="2022-11" db="EMBL/GenBank/DDBJ databases">
        <title>Description of Microcella daejonensis nov. sp, isolated from riverside soil.</title>
        <authorList>
            <person name="Molina K.M."/>
            <person name="Kim S.B."/>
        </authorList>
    </citation>
    <scope>NUCLEOTIDE SEQUENCE</scope>
    <source>
        <strain evidence="2">MMS21-STM12</strain>
    </source>
</reference>
<evidence type="ECO:0000256" key="1">
    <source>
        <dbReference type="SAM" id="Phobius"/>
    </source>
</evidence>
<name>A0A9E8S8Q9_9MICO</name>
<keyword evidence="1" id="KW-0472">Membrane</keyword>
<evidence type="ECO:0000313" key="3">
    <source>
        <dbReference type="Proteomes" id="UP001164706"/>
    </source>
</evidence>
<evidence type="ECO:0000313" key="2">
    <source>
        <dbReference type="EMBL" id="WAB81169.1"/>
    </source>
</evidence>
<keyword evidence="1" id="KW-1133">Transmembrane helix</keyword>
<sequence length="203" mass="20986">MQLYSDYPRRRTAQIVADALALLIVVVAASSAVAVAAAIRALAQFGRDLEAAGGSFREGLGDAADQLGGVPIIGEGIRAPLDAAAGAGGAVVDAGRGQQQLVESVAQVLGAVTLIVPLLLLAIVWLWPRVRFVRRAGRVRRMLAAGLGADTLAARAVATAPLRRLTAVHPDPGSAYRQGDPRVIRALAALELERAGIRANALP</sequence>
<proteinExistence type="predicted"/>
<dbReference type="Proteomes" id="UP001164706">
    <property type="component" value="Chromosome"/>
</dbReference>
<feature type="transmembrane region" description="Helical" evidence="1">
    <location>
        <begin position="20"/>
        <end position="43"/>
    </location>
</feature>
<dbReference type="KEGG" id="mdb:OVN18_11590"/>
<dbReference type="EMBL" id="CP113089">
    <property type="protein sequence ID" value="WAB81169.1"/>
    <property type="molecule type" value="Genomic_DNA"/>
</dbReference>
<evidence type="ECO:0008006" key="4">
    <source>
        <dbReference type="Google" id="ProtNLM"/>
    </source>
</evidence>
<protein>
    <recommendedName>
        <fullName evidence="4">Transmembrane protein</fullName>
    </recommendedName>
</protein>